<dbReference type="InterPro" id="IPR004020">
    <property type="entry name" value="DAPIN"/>
</dbReference>
<name>A0A8C3HHI3_CHRPI</name>
<dbReference type="SMART" id="SM01289">
    <property type="entry name" value="PYRIN"/>
    <property type="match status" value="1"/>
</dbReference>
<protein>
    <recommendedName>
        <fullName evidence="2">Pyrin domain-containing protein</fullName>
    </recommendedName>
</protein>
<dbReference type="AlphaFoldDB" id="A0A8C3HHI3"/>
<dbReference type="InterPro" id="IPR011029">
    <property type="entry name" value="DEATH-like_dom_sf"/>
</dbReference>
<reference evidence="3" key="1">
    <citation type="submission" date="2025-08" db="UniProtKB">
        <authorList>
            <consortium name="Ensembl"/>
        </authorList>
    </citation>
    <scope>IDENTIFICATION</scope>
</reference>
<organism evidence="3 4">
    <name type="scientific">Chrysemys picta bellii</name>
    <name type="common">Western painted turtle</name>
    <name type="synonym">Emys bellii</name>
    <dbReference type="NCBI Taxonomy" id="8478"/>
    <lineage>
        <taxon>Eukaryota</taxon>
        <taxon>Metazoa</taxon>
        <taxon>Chordata</taxon>
        <taxon>Craniata</taxon>
        <taxon>Vertebrata</taxon>
        <taxon>Euteleostomi</taxon>
        <taxon>Archelosauria</taxon>
        <taxon>Testudinata</taxon>
        <taxon>Testudines</taxon>
        <taxon>Cryptodira</taxon>
        <taxon>Durocryptodira</taxon>
        <taxon>Testudinoidea</taxon>
        <taxon>Emydidae</taxon>
        <taxon>Chrysemys</taxon>
    </lineage>
</organism>
<dbReference type="Gene3D" id="1.10.533.10">
    <property type="entry name" value="Death Domain, Fas"/>
    <property type="match status" value="1"/>
</dbReference>
<dbReference type="Proteomes" id="UP000694380">
    <property type="component" value="Unplaced"/>
</dbReference>
<reference evidence="3" key="2">
    <citation type="submission" date="2025-09" db="UniProtKB">
        <authorList>
            <consortium name="Ensembl"/>
        </authorList>
    </citation>
    <scope>IDENTIFICATION</scope>
</reference>
<sequence length="214" mass="23466">MERSRRDLLLETLKQLEEEEFKVKLADIGQKGGYNPIPWGQLERAKPAEVAAELINHYGVRCGLETAGEVLWAIKRGELAGGLAEALETYEERCREQRLALCGVQEMQARTVGSLGEEDLRRIRERAAKTHPQGGPYGQPLGRHLRRRPCCIGAGGGSLSPGNPSPRAMADCGAGIRLVRSPFCQPHWQGLRPGKQPPAEHLPTATRVPSSKPP</sequence>
<dbReference type="Ensembl" id="ENSCPBT00000021323.1">
    <property type="protein sequence ID" value="ENSCPBP00000018047.1"/>
    <property type="gene ID" value="ENSCPBG00000013194.1"/>
</dbReference>
<dbReference type="Pfam" id="PF02758">
    <property type="entry name" value="PYRIN"/>
    <property type="match status" value="1"/>
</dbReference>
<evidence type="ECO:0000313" key="4">
    <source>
        <dbReference type="Proteomes" id="UP000694380"/>
    </source>
</evidence>
<feature type="domain" description="Pyrin" evidence="2">
    <location>
        <begin position="1"/>
        <end position="89"/>
    </location>
</feature>
<feature type="region of interest" description="Disordered" evidence="1">
    <location>
        <begin position="187"/>
        <end position="214"/>
    </location>
</feature>
<dbReference type="GeneTree" id="ENSGT00990000213974"/>
<proteinExistence type="predicted"/>
<evidence type="ECO:0000256" key="1">
    <source>
        <dbReference type="SAM" id="MobiDB-lite"/>
    </source>
</evidence>
<dbReference type="SUPFAM" id="SSF47986">
    <property type="entry name" value="DEATH domain"/>
    <property type="match status" value="1"/>
</dbReference>
<dbReference type="PROSITE" id="PS50824">
    <property type="entry name" value="DAPIN"/>
    <property type="match status" value="1"/>
</dbReference>
<evidence type="ECO:0000259" key="2">
    <source>
        <dbReference type="PROSITE" id="PS50824"/>
    </source>
</evidence>
<keyword evidence="4" id="KW-1185">Reference proteome</keyword>
<evidence type="ECO:0000313" key="3">
    <source>
        <dbReference type="Ensembl" id="ENSCPBP00000018047.1"/>
    </source>
</evidence>
<accession>A0A8C3HHI3</accession>